<evidence type="ECO:0000313" key="1">
    <source>
        <dbReference type="EMBL" id="CAB4122387.1"/>
    </source>
</evidence>
<protein>
    <submittedName>
        <fullName evidence="1">Uncharacterized protein</fullName>
    </submittedName>
</protein>
<name>A0A6J5KNG3_9CAUD</name>
<sequence>MAATYVTAAELRTNLGIGTLYADATVEEVCQSAENLVKKQLWFNDFPVVSAAIYSGKAYVVMSANPSFVYGQSVTISGSGSAFNGTYTITGTYPWTNGSGTLPYFNTFPYASYNFPRGYSIIQYTPTGSPADSPWHQILPYGKVSGELFGDNYATVPEVREASMLLAVDIWQARQQSNAGGVSPDFSPSPYRMGNSLLSRVRGLLAPHLSPRGMVG</sequence>
<accession>A0A6J5KNG3</accession>
<proteinExistence type="predicted"/>
<dbReference type="EMBL" id="LR796159">
    <property type="protein sequence ID" value="CAB4122387.1"/>
    <property type="molecule type" value="Genomic_DNA"/>
</dbReference>
<gene>
    <name evidence="1" type="ORF">UFOVP30_15</name>
</gene>
<reference evidence="1" key="1">
    <citation type="submission" date="2020-04" db="EMBL/GenBank/DDBJ databases">
        <authorList>
            <person name="Chiriac C."/>
            <person name="Salcher M."/>
            <person name="Ghai R."/>
            <person name="Kavagutti S V."/>
        </authorList>
    </citation>
    <scope>NUCLEOTIDE SEQUENCE</scope>
</reference>
<organism evidence="1">
    <name type="scientific">uncultured Caudovirales phage</name>
    <dbReference type="NCBI Taxonomy" id="2100421"/>
    <lineage>
        <taxon>Viruses</taxon>
        <taxon>Duplodnaviria</taxon>
        <taxon>Heunggongvirae</taxon>
        <taxon>Uroviricota</taxon>
        <taxon>Caudoviricetes</taxon>
        <taxon>Peduoviridae</taxon>
        <taxon>Maltschvirus</taxon>
        <taxon>Maltschvirus maltsch</taxon>
    </lineage>
</organism>